<proteinExistence type="inferred from homology"/>
<dbReference type="EMBL" id="PVXP01000064">
    <property type="protein sequence ID" value="PRR81803.1"/>
    <property type="molecule type" value="Genomic_DNA"/>
</dbReference>
<feature type="binding site" evidence="3">
    <location>
        <position position="302"/>
    </location>
    <ligand>
        <name>Mg(2+)</name>
        <dbReference type="ChEBI" id="CHEBI:18420"/>
        <label>2</label>
    </ligand>
</feature>
<dbReference type="RefSeq" id="WP_106010594.1">
    <property type="nucleotide sequence ID" value="NZ_PVXP01000064.1"/>
</dbReference>
<dbReference type="OrthoDB" id="9798107at2"/>
<dbReference type="InterPro" id="IPR005502">
    <property type="entry name" value="Ribosyl_crysJ1"/>
</dbReference>
<dbReference type="PANTHER" id="PTHR16222">
    <property type="entry name" value="ADP-RIBOSYLGLYCOHYDROLASE"/>
    <property type="match status" value="1"/>
</dbReference>
<name>A0A2T0BD87_9CLOT</name>
<dbReference type="Proteomes" id="UP000237798">
    <property type="component" value="Unassembled WGS sequence"/>
</dbReference>
<sequence>MTDLKDLFMASLLCGALGDALGYPVEFMTWDEIKYRFGKQGIEDLKVDKAIGKALISDDTQMSLFTADGMIWAYLRCSERGIGSYSVSGIYQSYLRWYYTQTGRMPTDEDKVWLEKQPHEKKNSILDFKELFSERAPGNSCLTALGSGKMGTMDEPVNNSKGCGGVMRVAPVGLFLHGQPEYAFRVAAEAAAMTHGHPTGYLAAGTFAAIVAELVNGKDIIESTRAAIDILKIYRGHEETVDAVEKALRLAESSENSRESIKKLGEGWIAEEALAIALYCALKGSDVKKALIMAVNHDGDSDSTGAICGNILGAAYGMKSIPEKWIENVQLKDLIMNMGCRLFDLSK</sequence>
<accession>A0A2T0BD87</accession>
<organism evidence="4 5">
    <name type="scientific">Clostridium luticellarii</name>
    <dbReference type="NCBI Taxonomy" id="1691940"/>
    <lineage>
        <taxon>Bacteria</taxon>
        <taxon>Bacillati</taxon>
        <taxon>Bacillota</taxon>
        <taxon>Clostridia</taxon>
        <taxon>Eubacteriales</taxon>
        <taxon>Clostridiaceae</taxon>
        <taxon>Clostridium</taxon>
    </lineage>
</organism>
<feature type="binding site" evidence="3">
    <location>
        <position position="57"/>
    </location>
    <ligand>
        <name>Mg(2+)</name>
        <dbReference type="ChEBI" id="CHEBI:18420"/>
        <label>1</label>
    </ligand>
</feature>
<dbReference type="PANTHER" id="PTHR16222:SF24">
    <property type="entry name" value="ADP-RIBOSYLHYDROLASE ARH3"/>
    <property type="match status" value="1"/>
</dbReference>
<feature type="binding site" evidence="3">
    <location>
        <position position="300"/>
    </location>
    <ligand>
        <name>Mg(2+)</name>
        <dbReference type="ChEBI" id="CHEBI:18420"/>
        <label>1</label>
    </ligand>
</feature>
<comment type="caution">
    <text evidence="4">The sequence shown here is derived from an EMBL/GenBank/DDBJ whole genome shotgun (WGS) entry which is preliminary data.</text>
</comment>
<dbReference type="SUPFAM" id="SSF101478">
    <property type="entry name" value="ADP-ribosylglycohydrolase"/>
    <property type="match status" value="1"/>
</dbReference>
<dbReference type="GO" id="GO:0046872">
    <property type="term" value="F:metal ion binding"/>
    <property type="evidence" value="ECO:0007669"/>
    <property type="project" value="UniProtKB-KW"/>
</dbReference>
<keyword evidence="3" id="KW-0479">Metal-binding</keyword>
<keyword evidence="5" id="KW-1185">Reference proteome</keyword>
<keyword evidence="2 4" id="KW-0378">Hydrolase</keyword>
<feature type="binding site" evidence="3">
    <location>
        <position position="303"/>
    </location>
    <ligand>
        <name>Mg(2+)</name>
        <dbReference type="ChEBI" id="CHEBI:18420"/>
        <label>1</label>
    </ligand>
</feature>
<protein>
    <submittedName>
        <fullName evidence="4">ADP-ribosyl-[dinitrogen reductase] glycohydrolase</fullName>
        <ecNumber evidence="4">3.2.2.24</ecNumber>
    </submittedName>
</protein>
<keyword evidence="3" id="KW-0460">Magnesium</keyword>
<reference evidence="4 5" key="1">
    <citation type="submission" date="2018-03" db="EMBL/GenBank/DDBJ databases">
        <title>Genome sequence of Clostridium luticellarii DSM 29923.</title>
        <authorList>
            <person name="Poehlein A."/>
            <person name="Daniel R."/>
        </authorList>
    </citation>
    <scope>NUCLEOTIDE SEQUENCE [LARGE SCALE GENOMIC DNA]</scope>
    <source>
        <strain evidence="4 5">DSM 29923</strain>
    </source>
</reference>
<evidence type="ECO:0000313" key="4">
    <source>
        <dbReference type="EMBL" id="PRR81803.1"/>
    </source>
</evidence>
<evidence type="ECO:0000256" key="3">
    <source>
        <dbReference type="PIRSR" id="PIRSR605502-1"/>
    </source>
</evidence>
<gene>
    <name evidence="4" type="primary">draG_2</name>
    <name evidence="4" type="ORF">CLLU_30290</name>
</gene>
<feature type="binding site" evidence="3">
    <location>
        <position position="59"/>
    </location>
    <ligand>
        <name>Mg(2+)</name>
        <dbReference type="ChEBI" id="CHEBI:18420"/>
        <label>1</label>
    </ligand>
</feature>
<comment type="cofactor">
    <cofactor evidence="3">
        <name>Mg(2+)</name>
        <dbReference type="ChEBI" id="CHEBI:18420"/>
    </cofactor>
    <text evidence="3">Binds 2 magnesium ions per subunit.</text>
</comment>
<dbReference type="AlphaFoldDB" id="A0A2T0BD87"/>
<comment type="similarity">
    <text evidence="1">Belongs to the ADP-ribosylglycohydrolase family.</text>
</comment>
<dbReference type="InterPro" id="IPR050792">
    <property type="entry name" value="ADP-ribosylglycohydrolase"/>
</dbReference>
<feature type="binding site" evidence="3">
    <location>
        <position position="58"/>
    </location>
    <ligand>
        <name>Mg(2+)</name>
        <dbReference type="ChEBI" id="CHEBI:18420"/>
        <label>1</label>
    </ligand>
</feature>
<dbReference type="InterPro" id="IPR036705">
    <property type="entry name" value="Ribosyl_crysJ1_sf"/>
</dbReference>
<evidence type="ECO:0000256" key="2">
    <source>
        <dbReference type="ARBA" id="ARBA00022801"/>
    </source>
</evidence>
<keyword evidence="4" id="KW-0326">Glycosidase</keyword>
<dbReference type="GO" id="GO:0047407">
    <property type="term" value="F:ADP-ribosyl-[dinitrogen reductase] hydrolase activity"/>
    <property type="evidence" value="ECO:0007669"/>
    <property type="project" value="UniProtKB-EC"/>
</dbReference>
<dbReference type="Gene3D" id="1.10.4080.10">
    <property type="entry name" value="ADP-ribosylation/Crystallin J1"/>
    <property type="match status" value="1"/>
</dbReference>
<dbReference type="EC" id="3.2.2.24" evidence="4"/>
<dbReference type="Pfam" id="PF03747">
    <property type="entry name" value="ADP_ribosyl_GH"/>
    <property type="match status" value="1"/>
</dbReference>
<evidence type="ECO:0000256" key="1">
    <source>
        <dbReference type="ARBA" id="ARBA00010702"/>
    </source>
</evidence>
<evidence type="ECO:0000313" key="5">
    <source>
        <dbReference type="Proteomes" id="UP000237798"/>
    </source>
</evidence>